<name>A0A5B2X228_9PSEU</name>
<gene>
    <name evidence="10" type="ORF">F0L68_25295</name>
</gene>
<dbReference type="Pfam" id="PF13231">
    <property type="entry name" value="PMT_2"/>
    <property type="match status" value="1"/>
</dbReference>
<proteinExistence type="predicted"/>
<keyword evidence="4" id="KW-0808">Transferase</keyword>
<evidence type="ECO:0000256" key="1">
    <source>
        <dbReference type="ARBA" id="ARBA00004651"/>
    </source>
</evidence>
<comment type="subcellular location">
    <subcellularLocation>
        <location evidence="1">Cell membrane</location>
        <topology evidence="1">Multi-pass membrane protein</topology>
    </subcellularLocation>
</comment>
<organism evidence="10 11">
    <name type="scientific">Solihabitans fulvus</name>
    <dbReference type="NCBI Taxonomy" id="1892852"/>
    <lineage>
        <taxon>Bacteria</taxon>
        <taxon>Bacillati</taxon>
        <taxon>Actinomycetota</taxon>
        <taxon>Actinomycetes</taxon>
        <taxon>Pseudonocardiales</taxon>
        <taxon>Pseudonocardiaceae</taxon>
        <taxon>Solihabitans</taxon>
    </lineage>
</organism>
<feature type="transmembrane region" description="Helical" evidence="8">
    <location>
        <begin position="349"/>
        <end position="369"/>
    </location>
</feature>
<keyword evidence="6 8" id="KW-1133">Transmembrane helix</keyword>
<keyword evidence="2" id="KW-1003">Cell membrane</keyword>
<sequence>MEVRPLAGTTVWRGAMGETVMALRRDRMFLVVLLGVLVVAALLRLWDLSVRPGFDWDEPVYASIGANLADHGLLQAKIEAGMPAEPYLYHPPFYFLLLAAWFRLWGSGIPQARALAAVGAIALVLLVALFLRRAAGTLPALLAASVLALDGWMVFTNRVSSIENTMLPLGVATLWLYWTADRRGRTGWFVAAGIALAGVAVYKHVGVYFLGAALLHWLLVRRHHRQHLAMVGAAALTAAAYLAGVSLWFGGAYWRESTVQFDRSVNLQQSRGAINSVSDAVGPLLDQYRVFWLTLLLAGIATALVLTRAVQMVRRRSLAPIRGRELLFAWAAAAMLFFAALQLRLPQYFVMFVVPTYCYLAAEVGAALDRRASTPRPVPRRAVAVGLALLAAWSLTVFWLRIADRDDNAMGQAAQWVDQHVPVGAEIITEESVGAAIRQPYCKMYRAGQCTGAEYLITYESHTQHLPDDASLGRIIAAADRIAEFSGFKEHITVYRIAR</sequence>
<comment type="caution">
    <text evidence="10">The sequence shown here is derived from an EMBL/GenBank/DDBJ whole genome shotgun (WGS) entry which is preliminary data.</text>
</comment>
<dbReference type="GO" id="GO:0009103">
    <property type="term" value="P:lipopolysaccharide biosynthetic process"/>
    <property type="evidence" value="ECO:0007669"/>
    <property type="project" value="UniProtKB-ARBA"/>
</dbReference>
<reference evidence="10 11" key="2">
    <citation type="submission" date="2019-09" db="EMBL/GenBank/DDBJ databases">
        <authorList>
            <person name="Jin C."/>
        </authorList>
    </citation>
    <scope>NUCLEOTIDE SEQUENCE [LARGE SCALE GENOMIC DNA]</scope>
    <source>
        <strain evidence="10 11">AN110305</strain>
    </source>
</reference>
<feature type="transmembrane region" description="Helical" evidence="8">
    <location>
        <begin position="112"/>
        <end position="131"/>
    </location>
</feature>
<feature type="transmembrane region" description="Helical" evidence="8">
    <location>
        <begin position="231"/>
        <end position="254"/>
    </location>
</feature>
<keyword evidence="5 8" id="KW-0812">Transmembrane</keyword>
<evidence type="ECO:0000256" key="2">
    <source>
        <dbReference type="ARBA" id="ARBA00022475"/>
    </source>
</evidence>
<dbReference type="GO" id="GO:0005886">
    <property type="term" value="C:plasma membrane"/>
    <property type="evidence" value="ECO:0007669"/>
    <property type="project" value="UniProtKB-SubCell"/>
</dbReference>
<dbReference type="Proteomes" id="UP000323454">
    <property type="component" value="Unassembled WGS sequence"/>
</dbReference>
<accession>A0A5B2X228</accession>
<evidence type="ECO:0000313" key="11">
    <source>
        <dbReference type="Proteomes" id="UP000323454"/>
    </source>
</evidence>
<evidence type="ECO:0000256" key="8">
    <source>
        <dbReference type="SAM" id="Phobius"/>
    </source>
</evidence>
<feature type="transmembrane region" description="Helical" evidence="8">
    <location>
        <begin position="28"/>
        <end position="46"/>
    </location>
</feature>
<dbReference type="PANTHER" id="PTHR33908:SF11">
    <property type="entry name" value="MEMBRANE PROTEIN"/>
    <property type="match status" value="1"/>
</dbReference>
<feature type="domain" description="Glycosyltransferase RgtA/B/C/D-like" evidence="9">
    <location>
        <begin position="90"/>
        <end position="246"/>
    </location>
</feature>
<dbReference type="OrthoDB" id="4912333at2"/>
<evidence type="ECO:0000256" key="5">
    <source>
        <dbReference type="ARBA" id="ARBA00022692"/>
    </source>
</evidence>
<evidence type="ECO:0000256" key="7">
    <source>
        <dbReference type="ARBA" id="ARBA00023136"/>
    </source>
</evidence>
<evidence type="ECO:0000256" key="3">
    <source>
        <dbReference type="ARBA" id="ARBA00022676"/>
    </source>
</evidence>
<evidence type="ECO:0000313" key="10">
    <source>
        <dbReference type="EMBL" id="KAA2257276.1"/>
    </source>
</evidence>
<dbReference type="InterPro" id="IPR038731">
    <property type="entry name" value="RgtA/B/C-like"/>
</dbReference>
<evidence type="ECO:0000256" key="6">
    <source>
        <dbReference type="ARBA" id="ARBA00022989"/>
    </source>
</evidence>
<feature type="transmembrane region" description="Helical" evidence="8">
    <location>
        <begin position="381"/>
        <end position="400"/>
    </location>
</feature>
<feature type="transmembrane region" description="Helical" evidence="8">
    <location>
        <begin position="137"/>
        <end position="155"/>
    </location>
</feature>
<evidence type="ECO:0000256" key="4">
    <source>
        <dbReference type="ARBA" id="ARBA00022679"/>
    </source>
</evidence>
<dbReference type="EMBL" id="VUOB01000046">
    <property type="protein sequence ID" value="KAA2257276.1"/>
    <property type="molecule type" value="Genomic_DNA"/>
</dbReference>
<keyword evidence="11" id="KW-1185">Reference proteome</keyword>
<dbReference type="PANTHER" id="PTHR33908">
    <property type="entry name" value="MANNOSYLTRANSFERASE YKCB-RELATED"/>
    <property type="match status" value="1"/>
</dbReference>
<feature type="transmembrane region" description="Helical" evidence="8">
    <location>
        <begin position="288"/>
        <end position="306"/>
    </location>
</feature>
<dbReference type="InterPro" id="IPR050297">
    <property type="entry name" value="LipidA_mod_glycosyltrf_83"/>
</dbReference>
<protein>
    <recommendedName>
        <fullName evidence="9">Glycosyltransferase RgtA/B/C/D-like domain-containing protein</fullName>
    </recommendedName>
</protein>
<evidence type="ECO:0000259" key="9">
    <source>
        <dbReference type="Pfam" id="PF13231"/>
    </source>
</evidence>
<reference evidence="10 11" key="1">
    <citation type="submission" date="2019-09" db="EMBL/GenBank/DDBJ databases">
        <title>Goodfellowia gen. nov., a new genus of the Pseudonocardineae related to Actinoalloteichus, containing Goodfellowia coeruleoviolacea gen. nov., comb. nov. gen. nov., comb. nov.</title>
        <authorList>
            <person name="Labeda D."/>
        </authorList>
    </citation>
    <scope>NUCLEOTIDE SEQUENCE [LARGE SCALE GENOMIC DNA]</scope>
    <source>
        <strain evidence="10 11">AN110305</strain>
    </source>
</reference>
<keyword evidence="3" id="KW-0328">Glycosyltransferase</keyword>
<keyword evidence="7 8" id="KW-0472">Membrane</keyword>
<dbReference type="AlphaFoldDB" id="A0A5B2X228"/>
<feature type="transmembrane region" description="Helical" evidence="8">
    <location>
        <begin position="326"/>
        <end position="343"/>
    </location>
</feature>
<dbReference type="GO" id="GO:0016763">
    <property type="term" value="F:pentosyltransferase activity"/>
    <property type="evidence" value="ECO:0007669"/>
    <property type="project" value="TreeGrafter"/>
</dbReference>
<feature type="transmembrane region" description="Helical" evidence="8">
    <location>
        <begin position="186"/>
        <end position="219"/>
    </location>
</feature>